<dbReference type="GO" id="GO:0032259">
    <property type="term" value="P:methylation"/>
    <property type="evidence" value="ECO:0007669"/>
    <property type="project" value="UniProtKB-KW"/>
</dbReference>
<evidence type="ECO:0000313" key="3">
    <source>
        <dbReference type="Proteomes" id="UP000319769"/>
    </source>
</evidence>
<dbReference type="SUPFAM" id="SSF53335">
    <property type="entry name" value="S-adenosyl-L-methionine-dependent methyltransferases"/>
    <property type="match status" value="1"/>
</dbReference>
<dbReference type="InterPro" id="IPR013216">
    <property type="entry name" value="Methyltransf_11"/>
</dbReference>
<dbReference type="Gene3D" id="3.40.50.150">
    <property type="entry name" value="Vaccinia Virus protein VP39"/>
    <property type="match status" value="1"/>
</dbReference>
<name>A0A5N0V6W2_9PSEU</name>
<dbReference type="GO" id="GO:0008757">
    <property type="term" value="F:S-adenosylmethionine-dependent methyltransferase activity"/>
    <property type="evidence" value="ECO:0007669"/>
    <property type="project" value="InterPro"/>
</dbReference>
<feature type="domain" description="Methyltransferase type 11" evidence="1">
    <location>
        <begin position="38"/>
        <end position="131"/>
    </location>
</feature>
<evidence type="ECO:0000313" key="2">
    <source>
        <dbReference type="EMBL" id="KAA9162097.1"/>
    </source>
</evidence>
<comment type="caution">
    <text evidence="2">The sequence shown here is derived from an EMBL/GenBank/DDBJ whole genome shotgun (WGS) entry which is preliminary data.</text>
</comment>
<dbReference type="AlphaFoldDB" id="A0A5N0V6W2"/>
<dbReference type="InterPro" id="IPR050508">
    <property type="entry name" value="Methyltransf_Superfamily"/>
</dbReference>
<protein>
    <submittedName>
        <fullName evidence="2">Methyltransferase domain-containing protein</fullName>
    </submittedName>
</protein>
<keyword evidence="2" id="KW-0489">Methyltransferase</keyword>
<evidence type="ECO:0000259" key="1">
    <source>
        <dbReference type="Pfam" id="PF08241"/>
    </source>
</evidence>
<dbReference type="RefSeq" id="WP_144747228.1">
    <property type="nucleotide sequence ID" value="NZ_VMNW02000014.1"/>
</dbReference>
<dbReference type="CDD" id="cd02440">
    <property type="entry name" value="AdoMet_MTases"/>
    <property type="match status" value="1"/>
</dbReference>
<keyword evidence="2" id="KW-0808">Transferase</keyword>
<dbReference type="OrthoDB" id="9805171at2"/>
<sequence length="187" mass="20302">MPMNFLHRKLCASKAWADGVAESLPRSLDGFDLGDDVLEVGPGFGATTSVLAEGGHSLTALEVDEASAELLEQKFRGRAEIVHGDGAAMPFEDGRFSAVVCFTMMHHVPTKALQDTIFAEAHRVLRPGGLLRGTDSQLSLGFRLLHVGDIMNVLDHSTLPDRLARAGFRDVHVSREPGRVIEFSARK</sequence>
<proteinExistence type="predicted"/>
<dbReference type="EMBL" id="VMNW02000014">
    <property type="protein sequence ID" value="KAA9162097.1"/>
    <property type="molecule type" value="Genomic_DNA"/>
</dbReference>
<accession>A0A5N0V6W2</accession>
<dbReference type="InterPro" id="IPR029063">
    <property type="entry name" value="SAM-dependent_MTases_sf"/>
</dbReference>
<dbReference type="PANTHER" id="PTHR42912:SF93">
    <property type="entry name" value="N6-ADENOSINE-METHYLTRANSFERASE TMT1A"/>
    <property type="match status" value="1"/>
</dbReference>
<reference evidence="2" key="1">
    <citation type="submission" date="2019-09" db="EMBL/GenBank/DDBJ databases">
        <authorList>
            <person name="Teo W.F.A."/>
            <person name="Duangmal K."/>
        </authorList>
    </citation>
    <scope>NUCLEOTIDE SEQUENCE [LARGE SCALE GENOMIC DNA]</scope>
    <source>
        <strain evidence="2">K81G1</strain>
    </source>
</reference>
<dbReference type="PANTHER" id="PTHR42912">
    <property type="entry name" value="METHYLTRANSFERASE"/>
    <property type="match status" value="1"/>
</dbReference>
<gene>
    <name evidence="2" type="ORF">FPZ12_012730</name>
</gene>
<keyword evidence="3" id="KW-1185">Reference proteome</keyword>
<dbReference type="Proteomes" id="UP000319769">
    <property type="component" value="Unassembled WGS sequence"/>
</dbReference>
<organism evidence="2 3">
    <name type="scientific">Amycolatopsis acidicola</name>
    <dbReference type="NCBI Taxonomy" id="2596893"/>
    <lineage>
        <taxon>Bacteria</taxon>
        <taxon>Bacillati</taxon>
        <taxon>Actinomycetota</taxon>
        <taxon>Actinomycetes</taxon>
        <taxon>Pseudonocardiales</taxon>
        <taxon>Pseudonocardiaceae</taxon>
        <taxon>Amycolatopsis</taxon>
    </lineage>
</organism>
<dbReference type="Pfam" id="PF08241">
    <property type="entry name" value="Methyltransf_11"/>
    <property type="match status" value="1"/>
</dbReference>